<dbReference type="InterPro" id="IPR011009">
    <property type="entry name" value="Kinase-like_dom_sf"/>
</dbReference>
<feature type="non-terminal residue" evidence="2">
    <location>
        <position position="115"/>
    </location>
</feature>
<comment type="caution">
    <text evidence="2">The sequence shown here is derived from an EMBL/GenBank/DDBJ whole genome shotgun (WGS) entry which is preliminary data.</text>
</comment>
<evidence type="ECO:0000313" key="2">
    <source>
        <dbReference type="EMBL" id="EQD41245.1"/>
    </source>
</evidence>
<feature type="region of interest" description="Disordered" evidence="1">
    <location>
        <begin position="47"/>
        <end position="70"/>
    </location>
</feature>
<feature type="compositionally biased region" description="Basic and acidic residues" evidence="1">
    <location>
        <begin position="48"/>
        <end position="62"/>
    </location>
</feature>
<dbReference type="EMBL" id="AUZY01009710">
    <property type="protein sequence ID" value="EQD41245.1"/>
    <property type="molecule type" value="Genomic_DNA"/>
</dbReference>
<sequence length="115" mass="12445">MKVAFPDVLGLAPENIEVLSLTGDASNRRYFRVVSKKPPLSAILMQKGRPEGFKASEEKTGRGENAPPGDPFLLIGKMLSEASLPVPKILGENDDGSLLLQEDLGDASLYSYLKE</sequence>
<dbReference type="GO" id="GO:0016740">
    <property type="term" value="F:transferase activity"/>
    <property type="evidence" value="ECO:0007669"/>
    <property type="project" value="UniProtKB-KW"/>
</dbReference>
<keyword evidence="2" id="KW-0808">Transferase</keyword>
<proteinExistence type="predicted"/>
<evidence type="ECO:0000256" key="1">
    <source>
        <dbReference type="SAM" id="MobiDB-lite"/>
    </source>
</evidence>
<dbReference type="SUPFAM" id="SSF56112">
    <property type="entry name" value="Protein kinase-like (PK-like)"/>
    <property type="match status" value="1"/>
</dbReference>
<accession>T1AH54</accession>
<protein>
    <submittedName>
        <fullName evidence="2">Aminoglycoside phosphotransferase</fullName>
    </submittedName>
</protein>
<name>T1AH54_9ZZZZ</name>
<organism evidence="2">
    <name type="scientific">mine drainage metagenome</name>
    <dbReference type="NCBI Taxonomy" id="410659"/>
    <lineage>
        <taxon>unclassified sequences</taxon>
        <taxon>metagenomes</taxon>
        <taxon>ecological metagenomes</taxon>
    </lineage>
</organism>
<dbReference type="Gene3D" id="3.30.200.20">
    <property type="entry name" value="Phosphorylase Kinase, domain 1"/>
    <property type="match status" value="1"/>
</dbReference>
<reference evidence="2" key="2">
    <citation type="journal article" date="2014" name="ISME J.">
        <title>Microbial stratification in low pH oxic and suboxic macroscopic growths along an acid mine drainage.</title>
        <authorList>
            <person name="Mendez-Garcia C."/>
            <person name="Mesa V."/>
            <person name="Sprenger R.R."/>
            <person name="Richter M."/>
            <person name="Diez M.S."/>
            <person name="Solano J."/>
            <person name="Bargiela R."/>
            <person name="Golyshina O.V."/>
            <person name="Manteca A."/>
            <person name="Ramos J.L."/>
            <person name="Gallego J.R."/>
            <person name="Llorente I."/>
            <person name="Martins Dos Santos V.A."/>
            <person name="Jensen O.N."/>
            <person name="Pelaez A.I."/>
            <person name="Sanchez J."/>
            <person name="Ferrer M."/>
        </authorList>
    </citation>
    <scope>NUCLEOTIDE SEQUENCE</scope>
</reference>
<reference evidence="2" key="1">
    <citation type="submission" date="2013-08" db="EMBL/GenBank/DDBJ databases">
        <authorList>
            <person name="Mendez C."/>
            <person name="Richter M."/>
            <person name="Ferrer M."/>
            <person name="Sanchez J."/>
        </authorList>
    </citation>
    <scope>NUCLEOTIDE SEQUENCE</scope>
</reference>
<gene>
    <name evidence="2" type="ORF">B1B_14633</name>
</gene>
<dbReference type="AlphaFoldDB" id="T1AH54"/>